<evidence type="ECO:0000313" key="3">
    <source>
        <dbReference type="Proteomes" id="UP000027466"/>
    </source>
</evidence>
<keyword evidence="1" id="KW-1133">Transmembrane helix</keyword>
<evidence type="ECO:0000313" key="2">
    <source>
        <dbReference type="EMBL" id="KDR38087.1"/>
    </source>
</evidence>
<dbReference type="Proteomes" id="UP000027466">
    <property type="component" value="Unassembled WGS sequence"/>
</dbReference>
<proteinExistence type="predicted"/>
<gene>
    <name evidence="2" type="ORF">BG61_03555</name>
</gene>
<accession>A0A069PC83</accession>
<dbReference type="AlphaFoldDB" id="A0A069PC83"/>
<comment type="caution">
    <text evidence="2">The sequence shown here is derived from an EMBL/GenBank/DDBJ whole genome shotgun (WGS) entry which is preliminary data.</text>
</comment>
<dbReference type="RefSeq" id="WP_233469200.1">
    <property type="nucleotide sequence ID" value="NZ_CADFFX010000014.1"/>
</dbReference>
<feature type="transmembrane region" description="Helical" evidence="1">
    <location>
        <begin position="54"/>
        <end position="75"/>
    </location>
</feature>
<reference evidence="2 3" key="1">
    <citation type="submission" date="2014-03" db="EMBL/GenBank/DDBJ databases">
        <title>Draft Genome Sequences of Four Burkholderia Strains.</title>
        <authorList>
            <person name="Liu X.Y."/>
            <person name="Li C.X."/>
            <person name="Xu J.H."/>
        </authorList>
    </citation>
    <scope>NUCLEOTIDE SEQUENCE [LARGE SCALE GENOMIC DNA]</scope>
    <source>
        <strain evidence="2 3">DSM 50014</strain>
    </source>
</reference>
<keyword evidence="1" id="KW-0472">Membrane</keyword>
<organism evidence="2 3">
    <name type="scientific">Caballeronia glathei</name>
    <dbReference type="NCBI Taxonomy" id="60547"/>
    <lineage>
        <taxon>Bacteria</taxon>
        <taxon>Pseudomonadati</taxon>
        <taxon>Pseudomonadota</taxon>
        <taxon>Betaproteobacteria</taxon>
        <taxon>Burkholderiales</taxon>
        <taxon>Burkholderiaceae</taxon>
        <taxon>Caballeronia</taxon>
    </lineage>
</organism>
<keyword evidence="3" id="KW-1185">Reference proteome</keyword>
<protein>
    <submittedName>
        <fullName evidence="2">Uncharacterized protein</fullName>
    </submittedName>
</protein>
<keyword evidence="1" id="KW-0812">Transmembrane</keyword>
<evidence type="ECO:0000256" key="1">
    <source>
        <dbReference type="SAM" id="Phobius"/>
    </source>
</evidence>
<dbReference type="EMBL" id="JFHC01000109">
    <property type="protein sequence ID" value="KDR38087.1"/>
    <property type="molecule type" value="Genomic_DNA"/>
</dbReference>
<sequence length="105" mass="11431">MRDAEVKNMRYADAQSIVLARMAETRAEFQAISNELAPARTPRRSRVATDVGPWLLRTPNAVLIAALLVGVVVLGPKRAIRTALQAGLSTWTTRTVAALADSIKY</sequence>
<name>A0A069PC83_9BURK</name>